<organism evidence="2 3">
    <name type="scientific">Cryptolaemus montrouzieri</name>
    <dbReference type="NCBI Taxonomy" id="559131"/>
    <lineage>
        <taxon>Eukaryota</taxon>
        <taxon>Metazoa</taxon>
        <taxon>Ecdysozoa</taxon>
        <taxon>Arthropoda</taxon>
        <taxon>Hexapoda</taxon>
        <taxon>Insecta</taxon>
        <taxon>Pterygota</taxon>
        <taxon>Neoptera</taxon>
        <taxon>Endopterygota</taxon>
        <taxon>Coleoptera</taxon>
        <taxon>Polyphaga</taxon>
        <taxon>Cucujiformia</taxon>
        <taxon>Coccinelloidea</taxon>
        <taxon>Coccinellidae</taxon>
        <taxon>Scymninae</taxon>
        <taxon>Scymnini</taxon>
        <taxon>Cryptolaemus</taxon>
    </lineage>
</organism>
<gene>
    <name evidence="2" type="ORF">HHI36_008706</name>
</gene>
<evidence type="ECO:0000256" key="1">
    <source>
        <dbReference type="SAM" id="MobiDB-lite"/>
    </source>
</evidence>
<reference evidence="2 3" key="1">
    <citation type="journal article" date="2021" name="BMC Biol.">
        <title>Horizontally acquired antibacterial genes associated with adaptive radiation of ladybird beetles.</title>
        <authorList>
            <person name="Li H.S."/>
            <person name="Tang X.F."/>
            <person name="Huang Y.H."/>
            <person name="Xu Z.Y."/>
            <person name="Chen M.L."/>
            <person name="Du X.Y."/>
            <person name="Qiu B.Y."/>
            <person name="Chen P.T."/>
            <person name="Zhang W."/>
            <person name="Slipinski A."/>
            <person name="Escalona H.E."/>
            <person name="Waterhouse R.M."/>
            <person name="Zwick A."/>
            <person name="Pang H."/>
        </authorList>
    </citation>
    <scope>NUCLEOTIDE SEQUENCE [LARGE SCALE GENOMIC DNA]</scope>
    <source>
        <strain evidence="2">SYSU2018</strain>
    </source>
</reference>
<feature type="compositionally biased region" description="Basic and acidic residues" evidence="1">
    <location>
        <begin position="23"/>
        <end position="39"/>
    </location>
</feature>
<comment type="caution">
    <text evidence="2">The sequence shown here is derived from an EMBL/GenBank/DDBJ whole genome shotgun (WGS) entry which is preliminary data.</text>
</comment>
<dbReference type="Proteomes" id="UP001516400">
    <property type="component" value="Unassembled WGS sequence"/>
</dbReference>
<name>A0ABD2MT65_9CUCU</name>
<evidence type="ECO:0000313" key="2">
    <source>
        <dbReference type="EMBL" id="KAL3269643.1"/>
    </source>
</evidence>
<keyword evidence="3" id="KW-1185">Reference proteome</keyword>
<protein>
    <submittedName>
        <fullName evidence="2">Uncharacterized protein</fullName>
    </submittedName>
</protein>
<accession>A0ABD2MT65</accession>
<proteinExistence type="predicted"/>
<feature type="region of interest" description="Disordered" evidence="1">
    <location>
        <begin position="23"/>
        <end position="43"/>
    </location>
</feature>
<sequence>MLSRYINSFDNLTFCFDSMADDGKGDSVPKKHLHEDASDSAKQNTVPWNGSDCMRLRYHSGTKSLICPDQIPHIKHIFLTIVQQRSTLRIHILSLRKSLGTSLIIVKRWRY</sequence>
<evidence type="ECO:0000313" key="3">
    <source>
        <dbReference type="Proteomes" id="UP001516400"/>
    </source>
</evidence>
<dbReference type="EMBL" id="JABFTP020000021">
    <property type="protein sequence ID" value="KAL3269643.1"/>
    <property type="molecule type" value="Genomic_DNA"/>
</dbReference>
<dbReference type="AlphaFoldDB" id="A0ABD2MT65"/>